<keyword evidence="1" id="KW-1133">Transmembrane helix</keyword>
<feature type="transmembrane region" description="Helical" evidence="1">
    <location>
        <begin position="20"/>
        <end position="44"/>
    </location>
</feature>
<evidence type="ECO:0000313" key="3">
    <source>
        <dbReference type="Proteomes" id="UP001495910"/>
    </source>
</evidence>
<comment type="caution">
    <text evidence="2">The sequence shown here is derived from an EMBL/GenBank/DDBJ whole genome shotgun (WGS) entry which is preliminary data.</text>
</comment>
<dbReference type="InterPro" id="IPR032092">
    <property type="entry name" value="PilW"/>
</dbReference>
<accession>A0ABU9PU97</accession>
<keyword evidence="3" id="KW-1185">Reference proteome</keyword>
<dbReference type="Pfam" id="PF16074">
    <property type="entry name" value="PilW"/>
    <property type="match status" value="1"/>
</dbReference>
<protein>
    <submittedName>
        <fullName evidence="2">PilW family protein</fullName>
    </submittedName>
</protein>
<keyword evidence="1" id="KW-0812">Transmembrane</keyword>
<organism evidence="2 3">
    <name type="scientific">Collimonas rhizosphaerae</name>
    <dbReference type="NCBI Taxonomy" id="3126357"/>
    <lineage>
        <taxon>Bacteria</taxon>
        <taxon>Pseudomonadati</taxon>
        <taxon>Pseudomonadota</taxon>
        <taxon>Betaproteobacteria</taxon>
        <taxon>Burkholderiales</taxon>
        <taxon>Oxalobacteraceae</taxon>
        <taxon>Collimonas</taxon>
    </lineage>
</organism>
<dbReference type="EMBL" id="JBANDC010000005">
    <property type="protein sequence ID" value="MEM4987566.1"/>
    <property type="molecule type" value="Genomic_DNA"/>
</dbReference>
<dbReference type="PROSITE" id="PS00409">
    <property type="entry name" value="PROKAR_NTER_METHYL"/>
    <property type="match status" value="1"/>
</dbReference>
<evidence type="ECO:0000256" key="1">
    <source>
        <dbReference type="SAM" id="Phobius"/>
    </source>
</evidence>
<evidence type="ECO:0000313" key="2">
    <source>
        <dbReference type="EMBL" id="MEM4987566.1"/>
    </source>
</evidence>
<dbReference type="InterPro" id="IPR012902">
    <property type="entry name" value="N_methyl_site"/>
</dbReference>
<dbReference type="Proteomes" id="UP001495910">
    <property type="component" value="Unassembled WGS sequence"/>
</dbReference>
<name>A0ABU9PU97_9BURK</name>
<keyword evidence="1" id="KW-0472">Membrane</keyword>
<gene>
    <name evidence="2" type="ORF">V8G57_09230</name>
</gene>
<dbReference type="RefSeq" id="WP_342829118.1">
    <property type="nucleotide sequence ID" value="NZ_JBANDC010000005.1"/>
</dbReference>
<dbReference type="Pfam" id="PF07963">
    <property type="entry name" value="N_methyl"/>
    <property type="match status" value="1"/>
</dbReference>
<reference evidence="2 3" key="1">
    <citation type="submission" date="2024-02" db="EMBL/GenBank/DDBJ databases">
        <title>Draft genome sequence of Collimonas sp. strain H4R21, an effective mineral-weathering bacterial strain isolated from the beech rhizosphere.</title>
        <authorList>
            <person name="Morin E."/>
            <person name="Uroz S."/>
            <person name="Leveau J.H.J."/>
            <person name="Kumar R."/>
            <person name="Rey M.W."/>
            <person name="Pham J."/>
        </authorList>
    </citation>
    <scope>NUCLEOTIDE SEQUENCE [LARGE SCALE GENOMIC DNA]</scope>
    <source>
        <strain evidence="2 3">H4R21</strain>
    </source>
</reference>
<proteinExistence type="predicted"/>
<sequence length="288" mass="29893">MNNLLSPQAGAVNRRGISGFTLVELMVSIVIGMVLIIFISSLYLNSKASFRLNDDNARLQEDGNYALTLIGRNLMQAGYGAMRTVSTTSFTGKGLVACDNGFASPLAATPSFTCSGTAGEPGFTVSYSVDAYDSTNSPISGIGADCNGNNAGGTAVNSFFIATKSGETSSSLFCNGNGNTVSQPILNNVDHMVLTYGVDTTGVYAASQFLSTASAVSALPLNAANKGGWNQLVSITVCLEVHSENIVTTAAQTYQNCAGASTTATDKKLHATLTRTFTLRNRAAPSLT</sequence>